<dbReference type="Pfam" id="PF07690">
    <property type="entry name" value="MFS_1"/>
    <property type="match status" value="1"/>
</dbReference>
<comment type="subcellular location">
    <subcellularLocation>
        <location evidence="1">Cell membrane</location>
        <topology evidence="1">Multi-pass membrane protein</topology>
    </subcellularLocation>
</comment>
<dbReference type="InterPro" id="IPR050327">
    <property type="entry name" value="Proton-linked_MCT"/>
</dbReference>
<evidence type="ECO:0000259" key="3">
    <source>
        <dbReference type="PROSITE" id="PS50850"/>
    </source>
</evidence>
<keyword evidence="2" id="KW-0472">Membrane</keyword>
<feature type="transmembrane region" description="Helical" evidence="2">
    <location>
        <begin position="360"/>
        <end position="386"/>
    </location>
</feature>
<gene>
    <name evidence="4" type="ORF">IAB31_08340</name>
</gene>
<feature type="transmembrane region" description="Helical" evidence="2">
    <location>
        <begin position="136"/>
        <end position="156"/>
    </location>
</feature>
<dbReference type="InterPro" id="IPR020846">
    <property type="entry name" value="MFS_dom"/>
</dbReference>
<reference evidence="4" key="1">
    <citation type="submission" date="2020-10" db="EMBL/GenBank/DDBJ databases">
        <authorList>
            <person name="Gilroy R."/>
        </authorList>
    </citation>
    <scope>NUCLEOTIDE SEQUENCE</scope>
    <source>
        <strain evidence="4">ChiSjej4B22-8148</strain>
    </source>
</reference>
<reference evidence="4" key="2">
    <citation type="journal article" date="2021" name="PeerJ">
        <title>Extensive microbial diversity within the chicken gut microbiome revealed by metagenomics and culture.</title>
        <authorList>
            <person name="Gilroy R."/>
            <person name="Ravi A."/>
            <person name="Getino M."/>
            <person name="Pursley I."/>
            <person name="Horton D.L."/>
            <person name="Alikhan N.F."/>
            <person name="Baker D."/>
            <person name="Gharbi K."/>
            <person name="Hall N."/>
            <person name="Watson M."/>
            <person name="Adriaenssens E.M."/>
            <person name="Foster-Nyarko E."/>
            <person name="Jarju S."/>
            <person name="Secka A."/>
            <person name="Antonio M."/>
            <person name="Oren A."/>
            <person name="Chaudhuri R.R."/>
            <person name="La Ragione R."/>
            <person name="Hildebrand F."/>
            <person name="Pallen M.J."/>
        </authorList>
    </citation>
    <scope>NUCLEOTIDE SEQUENCE</scope>
    <source>
        <strain evidence="4">ChiSjej4B22-8148</strain>
    </source>
</reference>
<evidence type="ECO:0000256" key="1">
    <source>
        <dbReference type="ARBA" id="ARBA00004651"/>
    </source>
</evidence>
<feature type="transmembrane region" description="Helical" evidence="2">
    <location>
        <begin position="233"/>
        <end position="252"/>
    </location>
</feature>
<dbReference type="AlphaFoldDB" id="A0A9D1ACM5"/>
<feature type="domain" description="Major facilitator superfamily (MFS) profile" evidence="3">
    <location>
        <begin position="8"/>
        <end position="414"/>
    </location>
</feature>
<feature type="transmembrane region" description="Helical" evidence="2">
    <location>
        <begin position="272"/>
        <end position="292"/>
    </location>
</feature>
<dbReference type="PANTHER" id="PTHR11360:SF290">
    <property type="entry name" value="MONOCARBOXYLATE MFS PERMEASE"/>
    <property type="match status" value="1"/>
</dbReference>
<evidence type="ECO:0000313" key="4">
    <source>
        <dbReference type="EMBL" id="HIR13915.1"/>
    </source>
</evidence>
<dbReference type="Proteomes" id="UP000886757">
    <property type="component" value="Unassembled WGS sequence"/>
</dbReference>
<dbReference type="InterPro" id="IPR011701">
    <property type="entry name" value="MFS"/>
</dbReference>
<protein>
    <submittedName>
        <fullName evidence="4">MFS transporter</fullName>
    </submittedName>
</protein>
<dbReference type="GO" id="GO:0022857">
    <property type="term" value="F:transmembrane transporter activity"/>
    <property type="evidence" value="ECO:0007669"/>
    <property type="project" value="InterPro"/>
</dbReference>
<feature type="transmembrane region" description="Helical" evidence="2">
    <location>
        <begin position="392"/>
        <end position="410"/>
    </location>
</feature>
<comment type="caution">
    <text evidence="4">The sequence shown here is derived from an EMBL/GenBank/DDBJ whole genome shotgun (WGS) entry which is preliminary data.</text>
</comment>
<feature type="transmembrane region" description="Helical" evidence="2">
    <location>
        <begin position="111"/>
        <end position="129"/>
    </location>
</feature>
<sequence length="424" mass="45226">METKKFKGWGVLVAAFILSFIPTAIMSNCFSLFMAPVCADLGFSTTSWSMVSLISSFASAIGAMIIAGMYQKKNMKLIMMIVTIGTSLCWVVATFCTAIWQFYLIFGLSNIFMAGLTQLPISMLVTAWFEDRRATMMSIAYAGGGLGGTVWSPVLTKFISSGTDGWKTAMLFAAVTVGVITVLTALFLVKRSPAEYGTEPYRTGNKTDQKDSRQEKAAEWIGVSKKVATKSSAWYCVLGVVICVGILAAGVTTHVPNFVTSIAQDGGTLQGTVLSVYSVVSIFGMLGGGVLMDKLGIRKTVLCAAVLVIVGLASLVAYSVTGITVVVFGYAFFALAMFLPKVLPAVLMSKVFGTKDYAGIYATANLFFLIGSAFGAVLTSIIQGIAGYGMTWIFYMIVAVLMFFFVSGAISGSEKLQAKYPQGD</sequence>
<evidence type="ECO:0000256" key="2">
    <source>
        <dbReference type="SAM" id="Phobius"/>
    </source>
</evidence>
<organism evidence="4 5">
    <name type="scientific">Candidatus Choladousia intestinavium</name>
    <dbReference type="NCBI Taxonomy" id="2840727"/>
    <lineage>
        <taxon>Bacteria</taxon>
        <taxon>Bacillati</taxon>
        <taxon>Bacillota</taxon>
        <taxon>Clostridia</taxon>
        <taxon>Lachnospirales</taxon>
        <taxon>Lachnospiraceae</taxon>
        <taxon>Lachnospiraceae incertae sedis</taxon>
        <taxon>Candidatus Choladousia</taxon>
    </lineage>
</organism>
<feature type="transmembrane region" description="Helical" evidence="2">
    <location>
        <begin position="77"/>
        <end position="105"/>
    </location>
</feature>
<evidence type="ECO:0000313" key="5">
    <source>
        <dbReference type="Proteomes" id="UP000886757"/>
    </source>
</evidence>
<dbReference type="EMBL" id="DVGK01000094">
    <property type="protein sequence ID" value="HIR13915.1"/>
    <property type="molecule type" value="Genomic_DNA"/>
</dbReference>
<feature type="transmembrane region" description="Helical" evidence="2">
    <location>
        <begin position="301"/>
        <end position="321"/>
    </location>
</feature>
<dbReference type="PANTHER" id="PTHR11360">
    <property type="entry name" value="MONOCARBOXYLATE TRANSPORTER"/>
    <property type="match status" value="1"/>
</dbReference>
<feature type="transmembrane region" description="Helical" evidence="2">
    <location>
        <begin position="49"/>
        <end position="70"/>
    </location>
</feature>
<proteinExistence type="predicted"/>
<dbReference type="GO" id="GO:0005886">
    <property type="term" value="C:plasma membrane"/>
    <property type="evidence" value="ECO:0007669"/>
    <property type="project" value="UniProtKB-SubCell"/>
</dbReference>
<dbReference type="PROSITE" id="PS50850">
    <property type="entry name" value="MFS"/>
    <property type="match status" value="1"/>
</dbReference>
<name>A0A9D1ACM5_9FIRM</name>
<feature type="transmembrane region" description="Helical" evidence="2">
    <location>
        <begin position="168"/>
        <end position="189"/>
    </location>
</feature>
<keyword evidence="2" id="KW-1133">Transmembrane helix</keyword>
<accession>A0A9D1ACM5</accession>
<keyword evidence="2" id="KW-0812">Transmembrane</keyword>